<sequence length="210" mass="22330">MGAGGAGLILILVPLMVVIVLVGTLLLVIAWNTRGDKHSRTTAIIGGVLIGTVVLPVAGALFFGAIAGVFLNDPKTLVVDLRSPANASELGGTPFEGSDTIREFTSENIDLTLPDGSTFTAHDVTISVHTDTSDRIEFVSINRRLTEPWGDAVDTLRDWSHDLGVAVQTPTRHDVQWEQSAESGGAVVDLRLYPTSAGNGTVYLTVRLDR</sequence>
<dbReference type="EMBL" id="BJOV01000003">
    <property type="protein sequence ID" value="GEE01350.1"/>
    <property type="molecule type" value="Genomic_DNA"/>
</dbReference>
<keyword evidence="1" id="KW-0812">Transmembrane</keyword>
<evidence type="ECO:0000313" key="3">
    <source>
        <dbReference type="Proteomes" id="UP000444960"/>
    </source>
</evidence>
<keyword evidence="1" id="KW-1133">Transmembrane helix</keyword>
<name>A0A7I9V8C7_9ACTN</name>
<evidence type="ECO:0000313" key="2">
    <source>
        <dbReference type="EMBL" id="GEE01350.1"/>
    </source>
</evidence>
<evidence type="ECO:0000256" key="1">
    <source>
        <dbReference type="SAM" id="Phobius"/>
    </source>
</evidence>
<organism evidence="2 3">
    <name type="scientific">Gordonia spumicola</name>
    <dbReference type="NCBI Taxonomy" id="589161"/>
    <lineage>
        <taxon>Bacteria</taxon>
        <taxon>Bacillati</taxon>
        <taxon>Actinomycetota</taxon>
        <taxon>Actinomycetes</taxon>
        <taxon>Mycobacteriales</taxon>
        <taxon>Gordoniaceae</taxon>
        <taxon>Gordonia</taxon>
    </lineage>
</organism>
<proteinExistence type="predicted"/>
<accession>A0A7I9V8C7</accession>
<protein>
    <submittedName>
        <fullName evidence="2">Uncharacterized protein</fullName>
    </submittedName>
</protein>
<gene>
    <name evidence="2" type="ORF">nbrc107696_17960</name>
</gene>
<dbReference type="OrthoDB" id="3781324at2"/>
<dbReference type="RefSeq" id="WP_161895156.1">
    <property type="nucleotide sequence ID" value="NZ_BJOV01000003.1"/>
</dbReference>
<feature type="transmembrane region" description="Helical" evidence="1">
    <location>
        <begin position="6"/>
        <end position="31"/>
    </location>
</feature>
<comment type="caution">
    <text evidence="2">The sequence shown here is derived from an EMBL/GenBank/DDBJ whole genome shotgun (WGS) entry which is preliminary data.</text>
</comment>
<keyword evidence="3" id="KW-1185">Reference proteome</keyword>
<keyword evidence="1" id="KW-0472">Membrane</keyword>
<dbReference type="Proteomes" id="UP000444960">
    <property type="component" value="Unassembled WGS sequence"/>
</dbReference>
<dbReference type="AlphaFoldDB" id="A0A7I9V8C7"/>
<feature type="transmembrane region" description="Helical" evidence="1">
    <location>
        <begin position="43"/>
        <end position="71"/>
    </location>
</feature>
<reference evidence="3" key="1">
    <citation type="submission" date="2019-06" db="EMBL/GenBank/DDBJ databases">
        <title>Gordonia isolated from sludge of a wastewater treatment plant.</title>
        <authorList>
            <person name="Tamura T."/>
            <person name="Aoyama K."/>
            <person name="Kang Y."/>
            <person name="Saito S."/>
            <person name="Akiyama N."/>
            <person name="Yazawa K."/>
            <person name="Gonoi T."/>
            <person name="Mikami Y."/>
        </authorList>
    </citation>
    <scope>NUCLEOTIDE SEQUENCE [LARGE SCALE GENOMIC DNA]</scope>
    <source>
        <strain evidence="3">NBRC 107696</strain>
    </source>
</reference>